<organism evidence="1 2">
    <name type="scientific">Philodulcilactobacillus myokoensis</name>
    <dbReference type="NCBI Taxonomy" id="2929573"/>
    <lineage>
        <taxon>Bacteria</taxon>
        <taxon>Bacillati</taxon>
        <taxon>Bacillota</taxon>
        <taxon>Bacilli</taxon>
        <taxon>Lactobacillales</taxon>
        <taxon>Lactobacillaceae</taxon>
        <taxon>Philodulcilactobacillus</taxon>
    </lineage>
</organism>
<comment type="caution">
    <text evidence="1">The sequence shown here is derived from an EMBL/GenBank/DDBJ whole genome shotgun (WGS) entry which is preliminary data.</text>
</comment>
<accession>A0A9W6AZT7</accession>
<dbReference type="EMBL" id="BRPL01000002">
    <property type="protein sequence ID" value="GLB46272.1"/>
    <property type="molecule type" value="Genomic_DNA"/>
</dbReference>
<dbReference type="RefSeq" id="WP_286135729.1">
    <property type="nucleotide sequence ID" value="NZ_BRPL01000002.1"/>
</dbReference>
<proteinExistence type="predicted"/>
<evidence type="ECO:0000313" key="1">
    <source>
        <dbReference type="EMBL" id="GLB46272.1"/>
    </source>
</evidence>
<evidence type="ECO:0000313" key="2">
    <source>
        <dbReference type="Proteomes" id="UP001144204"/>
    </source>
</evidence>
<dbReference type="AlphaFoldDB" id="A0A9W6AZT7"/>
<keyword evidence="2" id="KW-1185">Reference proteome</keyword>
<sequence length="187" mass="21628">MDRFNQIEEGIRIMEGGRFQKLCDRYLHQKYGWELNTPGSMDGSNKTTAGTPDSYLHDISDSYILMMYGTRQDSEKKLMSDIDDAKTKAKLPKNKIKGIVCCYAGSNISAEENNKLVEYAKPYRLKLISSTTIANDLLDEYHSLALDFFDLPKWTDQINSFDKFINKHDKSKLMLHYQHPILIKMID</sequence>
<gene>
    <name evidence="1" type="ORF">WR164_02510</name>
</gene>
<reference evidence="1" key="1">
    <citation type="submission" date="2022-07" db="EMBL/GenBank/DDBJ databases">
        <authorList>
            <person name="Kouya T."/>
            <person name="Ishiyama Y."/>
        </authorList>
    </citation>
    <scope>NUCLEOTIDE SEQUENCE</scope>
    <source>
        <strain evidence="1">WR16-4</strain>
    </source>
</reference>
<reference evidence="1" key="2">
    <citation type="journal article" date="2023" name="PLoS ONE">
        <title>Philodulcilactobacillus myokoensis gen. nov., sp. nov., a fructophilic, acidophilic, and agar-phobic lactic acid bacterium isolated from fermented vegetable extracts.</title>
        <authorList>
            <person name="Kouya T."/>
            <person name="Ishiyama Y."/>
            <person name="Ohashi S."/>
            <person name="Kumakubo R."/>
            <person name="Yamazaki T."/>
            <person name="Otaki T."/>
        </authorList>
    </citation>
    <scope>NUCLEOTIDE SEQUENCE</scope>
    <source>
        <strain evidence="1">WR16-4</strain>
    </source>
</reference>
<dbReference type="Proteomes" id="UP001144204">
    <property type="component" value="Unassembled WGS sequence"/>
</dbReference>
<protein>
    <submittedName>
        <fullName evidence="1">Uncharacterized protein</fullName>
    </submittedName>
</protein>
<name>A0A9W6AZT7_9LACO</name>